<dbReference type="InterPro" id="IPR002110">
    <property type="entry name" value="Ankyrin_rpt"/>
</dbReference>
<feature type="repeat" description="ANK" evidence="3">
    <location>
        <begin position="50"/>
        <end position="79"/>
    </location>
</feature>
<dbReference type="Gene3D" id="1.25.40.20">
    <property type="entry name" value="Ankyrin repeat-containing domain"/>
    <property type="match status" value="1"/>
</dbReference>
<proteinExistence type="predicted"/>
<dbReference type="EMBL" id="JAGPYM010000095">
    <property type="protein sequence ID" value="KAH6867608.1"/>
    <property type="molecule type" value="Genomic_DNA"/>
</dbReference>
<evidence type="ECO:0000313" key="5">
    <source>
        <dbReference type="Proteomes" id="UP000777438"/>
    </source>
</evidence>
<dbReference type="SMART" id="SM00248">
    <property type="entry name" value="ANK"/>
    <property type="match status" value="3"/>
</dbReference>
<feature type="repeat" description="ANK" evidence="3">
    <location>
        <begin position="103"/>
        <end position="135"/>
    </location>
</feature>
<dbReference type="SUPFAM" id="SSF48403">
    <property type="entry name" value="Ankyrin repeat"/>
    <property type="match status" value="1"/>
</dbReference>
<evidence type="ECO:0000256" key="1">
    <source>
        <dbReference type="ARBA" id="ARBA00022737"/>
    </source>
</evidence>
<sequence>MLLLDLSNELLIYIAETLELERDISALARTNARLYNLLSGYLYENHVKHHGSSALIWSAFHGRIDTAQKLLDKGADANVQICPAIGYTTYPDLSYESAQTIYEGRTPLLWAAEKGHEALAKLLLQNDVDVNMVDQNGQTALQLAVDARHKAMARMLVANGADMNARDFADWPAVGLGHPWREGLVELRISAGLGRPPPPRRNTCMMM</sequence>
<comment type="caution">
    <text evidence="4">The sequence shown here is derived from an EMBL/GenBank/DDBJ whole genome shotgun (WGS) entry which is preliminary data.</text>
</comment>
<dbReference type="Pfam" id="PF12796">
    <property type="entry name" value="Ank_2"/>
    <property type="match status" value="1"/>
</dbReference>
<keyword evidence="2 3" id="KW-0040">ANK repeat</keyword>
<name>A0A9P8VMU5_9HYPO</name>
<dbReference type="PRINTS" id="PR01415">
    <property type="entry name" value="ANKYRIN"/>
</dbReference>
<dbReference type="PROSITE" id="PS50088">
    <property type="entry name" value="ANK_REPEAT"/>
    <property type="match status" value="3"/>
</dbReference>
<dbReference type="PROSITE" id="PS50297">
    <property type="entry name" value="ANK_REP_REGION"/>
    <property type="match status" value="3"/>
</dbReference>
<keyword evidence="5" id="KW-1185">Reference proteome</keyword>
<dbReference type="InterPro" id="IPR036770">
    <property type="entry name" value="Ankyrin_rpt-contain_sf"/>
</dbReference>
<reference evidence="4 5" key="1">
    <citation type="journal article" date="2021" name="Nat. Commun.">
        <title>Genetic determinants of endophytism in the Arabidopsis root mycobiome.</title>
        <authorList>
            <person name="Mesny F."/>
            <person name="Miyauchi S."/>
            <person name="Thiergart T."/>
            <person name="Pickel B."/>
            <person name="Atanasova L."/>
            <person name="Karlsson M."/>
            <person name="Huettel B."/>
            <person name="Barry K.W."/>
            <person name="Haridas S."/>
            <person name="Chen C."/>
            <person name="Bauer D."/>
            <person name="Andreopoulos W."/>
            <person name="Pangilinan J."/>
            <person name="LaButti K."/>
            <person name="Riley R."/>
            <person name="Lipzen A."/>
            <person name="Clum A."/>
            <person name="Drula E."/>
            <person name="Henrissat B."/>
            <person name="Kohler A."/>
            <person name="Grigoriev I.V."/>
            <person name="Martin F.M."/>
            <person name="Hacquard S."/>
        </authorList>
    </citation>
    <scope>NUCLEOTIDE SEQUENCE [LARGE SCALE GENOMIC DNA]</scope>
    <source>
        <strain evidence="4 5">MPI-CAGE-CH-0241</strain>
    </source>
</reference>
<keyword evidence="1" id="KW-0677">Repeat</keyword>
<dbReference type="PANTHER" id="PTHR24171:SF8">
    <property type="entry name" value="BRCA1-ASSOCIATED RING DOMAIN PROTEIN 1"/>
    <property type="match status" value="1"/>
</dbReference>
<dbReference type="GO" id="GO:0004842">
    <property type="term" value="F:ubiquitin-protein transferase activity"/>
    <property type="evidence" value="ECO:0007669"/>
    <property type="project" value="TreeGrafter"/>
</dbReference>
<feature type="repeat" description="ANK" evidence="3">
    <location>
        <begin position="136"/>
        <end position="168"/>
    </location>
</feature>
<evidence type="ECO:0000256" key="3">
    <source>
        <dbReference type="PROSITE-ProRule" id="PRU00023"/>
    </source>
</evidence>
<dbReference type="GO" id="GO:0085020">
    <property type="term" value="P:protein K6-linked ubiquitination"/>
    <property type="evidence" value="ECO:0007669"/>
    <property type="project" value="TreeGrafter"/>
</dbReference>
<gene>
    <name evidence="4" type="ORF">B0T10DRAFT_524275</name>
</gene>
<dbReference type="Pfam" id="PF00023">
    <property type="entry name" value="Ank"/>
    <property type="match status" value="1"/>
</dbReference>
<dbReference type="PANTHER" id="PTHR24171">
    <property type="entry name" value="ANKYRIN REPEAT DOMAIN-CONTAINING PROTEIN 39-RELATED"/>
    <property type="match status" value="1"/>
</dbReference>
<organism evidence="4 5">
    <name type="scientific">Thelonectria olida</name>
    <dbReference type="NCBI Taxonomy" id="1576542"/>
    <lineage>
        <taxon>Eukaryota</taxon>
        <taxon>Fungi</taxon>
        <taxon>Dikarya</taxon>
        <taxon>Ascomycota</taxon>
        <taxon>Pezizomycotina</taxon>
        <taxon>Sordariomycetes</taxon>
        <taxon>Hypocreomycetidae</taxon>
        <taxon>Hypocreales</taxon>
        <taxon>Nectriaceae</taxon>
        <taxon>Thelonectria</taxon>
    </lineage>
</organism>
<dbReference type="Proteomes" id="UP000777438">
    <property type="component" value="Unassembled WGS sequence"/>
</dbReference>
<evidence type="ECO:0000256" key="2">
    <source>
        <dbReference type="ARBA" id="ARBA00023043"/>
    </source>
</evidence>
<evidence type="ECO:0000313" key="4">
    <source>
        <dbReference type="EMBL" id="KAH6867608.1"/>
    </source>
</evidence>
<accession>A0A9P8VMU5</accession>
<dbReference type="OrthoDB" id="341259at2759"/>
<protein>
    <submittedName>
        <fullName evidence="4">Ankyrin repeat-containing domain protein</fullName>
    </submittedName>
</protein>
<dbReference type="AlphaFoldDB" id="A0A9P8VMU5"/>